<dbReference type="Proteomes" id="UP000225548">
    <property type="component" value="Unassembled WGS sequence"/>
</dbReference>
<keyword evidence="1" id="KW-0812">Transmembrane</keyword>
<comment type="caution">
    <text evidence="2">The sequence shown here is derived from an EMBL/GenBank/DDBJ whole genome shotgun (WGS) entry which is preliminary data.</text>
</comment>
<keyword evidence="1" id="KW-0472">Membrane</keyword>
<keyword evidence="3" id="KW-1185">Reference proteome</keyword>
<feature type="transmembrane region" description="Helical" evidence="1">
    <location>
        <begin position="90"/>
        <end position="108"/>
    </location>
</feature>
<dbReference type="InterPro" id="IPR014509">
    <property type="entry name" value="YjdF-like"/>
</dbReference>
<dbReference type="EMBL" id="PDJG01000001">
    <property type="protein sequence ID" value="PFG34788.1"/>
    <property type="molecule type" value="Genomic_DNA"/>
</dbReference>
<sequence length="205" mass="21454">MNRDVGPALPRTALVLADSVRVLGALSILVSAVWFGPVEIALFLLVLLGLLVPRVLVLPLALDLALGTTLLAGGWFAVFDVFEVVGPLDLVVHFVANGLLAVTTYLLLVRFHAVPDPSDGALAHHRTGVVVMTTALGAMLGVLWELGEWAGHTYFDDGINVGYEDTLGDLVSGAAGSLLGGILLVVLATSVHTRTADRSLTKESA</sequence>
<keyword evidence="1" id="KW-1133">Transmembrane helix</keyword>
<dbReference type="AlphaFoldDB" id="A0A2A9E763"/>
<dbReference type="Pfam" id="PF09997">
    <property type="entry name" value="DUF2238"/>
    <property type="match status" value="1"/>
</dbReference>
<feature type="transmembrane region" description="Helical" evidence="1">
    <location>
        <begin position="55"/>
        <end position="78"/>
    </location>
</feature>
<feature type="transmembrane region" description="Helical" evidence="1">
    <location>
        <begin position="129"/>
        <end position="147"/>
    </location>
</feature>
<feature type="transmembrane region" description="Helical" evidence="1">
    <location>
        <begin position="167"/>
        <end position="188"/>
    </location>
</feature>
<dbReference type="RefSeq" id="WP_211281826.1">
    <property type="nucleotide sequence ID" value="NZ_PDJG01000001.1"/>
</dbReference>
<accession>A0A2A9E763</accession>
<feature type="transmembrane region" description="Helical" evidence="1">
    <location>
        <begin position="20"/>
        <end position="48"/>
    </location>
</feature>
<evidence type="ECO:0000313" key="3">
    <source>
        <dbReference type="Proteomes" id="UP000225548"/>
    </source>
</evidence>
<proteinExistence type="predicted"/>
<evidence type="ECO:0000256" key="1">
    <source>
        <dbReference type="SAM" id="Phobius"/>
    </source>
</evidence>
<gene>
    <name evidence="2" type="ORF">ATL42_2711</name>
</gene>
<reference evidence="2 3" key="1">
    <citation type="submission" date="2017-10" db="EMBL/GenBank/DDBJ databases">
        <title>Sequencing the genomes of 1000 actinobacteria strains.</title>
        <authorList>
            <person name="Klenk H.-P."/>
        </authorList>
    </citation>
    <scope>NUCLEOTIDE SEQUENCE [LARGE SCALE GENOMIC DNA]</scope>
    <source>
        <strain evidence="2 3">DSM 18966</strain>
    </source>
</reference>
<protein>
    <submittedName>
        <fullName evidence="2">Uncharacterized protein</fullName>
    </submittedName>
</protein>
<organism evidence="2 3">
    <name type="scientific">Sanguibacter antarcticus</name>
    <dbReference type="NCBI Taxonomy" id="372484"/>
    <lineage>
        <taxon>Bacteria</taxon>
        <taxon>Bacillati</taxon>
        <taxon>Actinomycetota</taxon>
        <taxon>Actinomycetes</taxon>
        <taxon>Micrococcales</taxon>
        <taxon>Sanguibacteraceae</taxon>
        <taxon>Sanguibacter</taxon>
    </lineage>
</organism>
<name>A0A2A9E763_9MICO</name>
<evidence type="ECO:0000313" key="2">
    <source>
        <dbReference type="EMBL" id="PFG34788.1"/>
    </source>
</evidence>